<dbReference type="AlphaFoldDB" id="A0A6J8DTC4"/>
<dbReference type="PANTHER" id="PTHR46963:SF2">
    <property type="match status" value="1"/>
</dbReference>
<dbReference type="InterPro" id="IPR044068">
    <property type="entry name" value="CB"/>
</dbReference>
<dbReference type="EMBL" id="CACVKT020007797">
    <property type="protein sequence ID" value="CAC5410731.1"/>
    <property type="molecule type" value="Genomic_DNA"/>
</dbReference>
<keyword evidence="1" id="KW-1017">Isopeptide bond</keyword>
<evidence type="ECO:0000313" key="7">
    <source>
        <dbReference type="Proteomes" id="UP000507470"/>
    </source>
</evidence>
<feature type="region of interest" description="Disordered" evidence="4">
    <location>
        <begin position="465"/>
        <end position="527"/>
    </location>
</feature>
<feature type="compositionally biased region" description="Polar residues" evidence="4">
    <location>
        <begin position="465"/>
        <end position="477"/>
    </location>
</feature>
<protein>
    <recommendedName>
        <fullName evidence="5">Core-binding (CB) domain-containing protein</fullName>
    </recommendedName>
</protein>
<gene>
    <name evidence="6" type="ORF">MCOR_43897</name>
</gene>
<dbReference type="Pfam" id="PF12012">
    <property type="entry name" value="DUF3504"/>
    <property type="match status" value="1"/>
</dbReference>
<evidence type="ECO:0000259" key="5">
    <source>
        <dbReference type="PROSITE" id="PS51900"/>
    </source>
</evidence>
<reference evidence="6 7" key="1">
    <citation type="submission" date="2020-06" db="EMBL/GenBank/DDBJ databases">
        <authorList>
            <person name="Li R."/>
            <person name="Bekaert M."/>
        </authorList>
    </citation>
    <scope>NUCLEOTIDE SEQUENCE [LARGE SCALE GENOMIC DNA]</scope>
    <source>
        <strain evidence="7">wild</strain>
    </source>
</reference>
<name>A0A6J8DTC4_MYTCO</name>
<proteinExistence type="predicted"/>
<accession>A0A6J8DTC4</accession>
<evidence type="ECO:0000256" key="1">
    <source>
        <dbReference type="ARBA" id="ARBA00022499"/>
    </source>
</evidence>
<dbReference type="Proteomes" id="UP000507470">
    <property type="component" value="Unassembled WGS sequence"/>
</dbReference>
<feature type="compositionally biased region" description="Low complexity" evidence="4">
    <location>
        <begin position="510"/>
        <end position="527"/>
    </location>
</feature>
<feature type="domain" description="Core-binding (CB)" evidence="5">
    <location>
        <begin position="1"/>
        <end position="90"/>
    </location>
</feature>
<keyword evidence="3" id="KW-0832">Ubl conjugation</keyword>
<dbReference type="InterPro" id="IPR021893">
    <property type="entry name" value="ZMYM2-like_C"/>
</dbReference>
<dbReference type="PANTHER" id="PTHR46963">
    <property type="entry name" value="SIMILAR TO RIKEN CDNA E130308A19"/>
    <property type="match status" value="1"/>
</dbReference>
<dbReference type="OrthoDB" id="6126620at2759"/>
<organism evidence="6 7">
    <name type="scientific">Mytilus coruscus</name>
    <name type="common">Sea mussel</name>
    <dbReference type="NCBI Taxonomy" id="42192"/>
    <lineage>
        <taxon>Eukaryota</taxon>
        <taxon>Metazoa</taxon>
        <taxon>Spiralia</taxon>
        <taxon>Lophotrochozoa</taxon>
        <taxon>Mollusca</taxon>
        <taxon>Bivalvia</taxon>
        <taxon>Autobranchia</taxon>
        <taxon>Pteriomorphia</taxon>
        <taxon>Mytilida</taxon>
        <taxon>Mytiloidea</taxon>
        <taxon>Mytilidae</taxon>
        <taxon>Mytilinae</taxon>
        <taxon>Mytilus</taxon>
    </lineage>
</organism>
<sequence>MADDTDKAAFVESLKNDNTVRKTASDMRLFTKWLRCNNELRLAEDIPVMDLDKYLARFFMTVKKDDESNYEPQSVRSMQSSISRYLTEKCGINIMSDNEFHHSRDVMSAKLKQLKSMGMGAKKRKADPFTAEEVKILYEKELFGAGNPQSLVRTVWMNNTLHFDLRSREEHTTLRWGDIQMKTTTDGKQYLEHTERITKTRNGANLDTRAFQAKMFADTVLIIGVESSQKGNCSDVSSSGTERWFCCDNHEEVNDTCNECLDGFESVDGSPCSPCPDGFHGKECAVRCICNDTQLCDHIMGCIMKQQNMTKEIAEIDITWLTTVLPPTFKTSMITFTEKDTTVGITTRRIITTTAKPTENNLGKNKIHMLIFVCVIKVVSAKEKYAGGFACVILLCTVCQRRYKQMYGNFRRYKTGKKRRRNIPEVSLPEIPLEASEGVYEIIDESNMIDNFEIIIKRRSLVSNTDESYVEPNSNDYLTPYQPVDEELNTNDLNDNKSESSELIGANDQVTGDGESTSSSSEVQGRRSSYLNPYQPIVHSADIHQYSSTHIMNESGSSGSETITRESGYLNPYQPMVPDLDLHDYKSVLECSDGSGSEISDECTKEIVAHSYQDLKSEIDTHEYKSVNSISSDTVSTN</sequence>
<evidence type="ECO:0000256" key="3">
    <source>
        <dbReference type="ARBA" id="ARBA00022843"/>
    </source>
</evidence>
<keyword evidence="7" id="KW-1185">Reference proteome</keyword>
<evidence type="ECO:0000256" key="4">
    <source>
        <dbReference type="SAM" id="MobiDB-lite"/>
    </source>
</evidence>
<keyword evidence="2" id="KW-0597">Phosphoprotein</keyword>
<evidence type="ECO:0000256" key="2">
    <source>
        <dbReference type="ARBA" id="ARBA00022553"/>
    </source>
</evidence>
<dbReference type="PROSITE" id="PS51900">
    <property type="entry name" value="CB"/>
    <property type="match status" value="1"/>
</dbReference>
<evidence type="ECO:0000313" key="6">
    <source>
        <dbReference type="EMBL" id="CAC5410731.1"/>
    </source>
</evidence>
<dbReference type="InterPro" id="IPR042838">
    <property type="entry name" value="KIAA1958"/>
</dbReference>